<dbReference type="PROSITE" id="PS51352">
    <property type="entry name" value="THIOREDOXIN_2"/>
    <property type="match status" value="1"/>
</dbReference>
<keyword evidence="2" id="KW-0349">Heme</keyword>
<name>A0A3B0WUT3_9ZZZZ</name>
<dbReference type="InterPro" id="IPR036182">
    <property type="entry name" value="PCuAC_sf"/>
</dbReference>
<dbReference type="InterPro" id="IPR036249">
    <property type="entry name" value="Thioredoxin-like_sf"/>
</dbReference>
<dbReference type="EMBL" id="UOFH01000109">
    <property type="protein sequence ID" value="VAW59838.1"/>
    <property type="molecule type" value="Genomic_DNA"/>
</dbReference>
<dbReference type="Pfam" id="PF02630">
    <property type="entry name" value="SCO1-SenC"/>
    <property type="match status" value="1"/>
</dbReference>
<dbReference type="InterPro" id="IPR036909">
    <property type="entry name" value="Cyt_c-like_dom_sf"/>
</dbReference>
<evidence type="ECO:0000259" key="6">
    <source>
        <dbReference type="PROSITE" id="PS51007"/>
    </source>
</evidence>
<sequence length="442" mass="50362">MYKKNWVAAIALFIMCNISTISVASPWGASYFPNVTLTTHEGKEVRFFDDLIKDKIVAINFIYTSCPDTCPLETAQLVRVQNILGDRVGKDVFFYSISIDPKTDTPEVLKEYRERFGAKWTFLTGKKEDIILLRKKLGLYISEIQDGSNNHNVNMIIGNQKTGRWMKRSPFENVHLLADQLGNWLSGWKKKQVRTADYAEAPELRNIPRGEQIYRTRCSICHTLTGNELAGALGPDLLGVTQRREERWLYDWLKAPDQMLKKKDPIAMEMYERYNKLAMPNMRLNQKEAQQLLDYIDDETQRLTGVKKAVKVAPVINLANPDDVVAIRSSWVREAHEKATVNAGYMILVNLSDKDVTLDEIESDLYKTIEVHQMVPVDGMMEMQEVKNLRIPAHGQINFVPGGKHLMLMGPKEHLKTGEKVGMTLKFKSGKKQSVSVKVAAK</sequence>
<dbReference type="InterPro" id="IPR007410">
    <property type="entry name" value="LpqE-like"/>
</dbReference>
<dbReference type="CDD" id="cd02968">
    <property type="entry name" value="SCO"/>
    <property type="match status" value="1"/>
</dbReference>
<evidence type="ECO:0000256" key="3">
    <source>
        <dbReference type="ARBA" id="ARBA00022723"/>
    </source>
</evidence>
<evidence type="ECO:0000256" key="4">
    <source>
        <dbReference type="ARBA" id="ARBA00023004"/>
    </source>
</evidence>
<keyword evidence="5" id="KW-0186">Copper</keyword>
<keyword evidence="4" id="KW-0408">Iron</keyword>
<dbReference type="InterPro" id="IPR009056">
    <property type="entry name" value="Cyt_c-like_dom"/>
</dbReference>
<dbReference type="InterPro" id="IPR058248">
    <property type="entry name" value="Lxx211020-like"/>
</dbReference>
<keyword evidence="3" id="KW-0479">Metal-binding</keyword>
<dbReference type="AlphaFoldDB" id="A0A3B0WUT3"/>
<organism evidence="8">
    <name type="scientific">hydrothermal vent metagenome</name>
    <dbReference type="NCBI Taxonomy" id="652676"/>
    <lineage>
        <taxon>unclassified sequences</taxon>
        <taxon>metagenomes</taxon>
        <taxon>ecological metagenomes</taxon>
    </lineage>
</organism>
<dbReference type="SUPFAM" id="SSF46626">
    <property type="entry name" value="Cytochrome c"/>
    <property type="match status" value="1"/>
</dbReference>
<evidence type="ECO:0000256" key="2">
    <source>
        <dbReference type="ARBA" id="ARBA00022617"/>
    </source>
</evidence>
<dbReference type="SUPFAM" id="SSF52833">
    <property type="entry name" value="Thioredoxin-like"/>
    <property type="match status" value="1"/>
</dbReference>
<dbReference type="SUPFAM" id="SSF110087">
    <property type="entry name" value="DR1885-like metal-binding protein"/>
    <property type="match status" value="1"/>
</dbReference>
<dbReference type="Pfam" id="PF04314">
    <property type="entry name" value="PCuAC"/>
    <property type="match status" value="1"/>
</dbReference>
<dbReference type="Gene3D" id="2.60.40.1890">
    <property type="entry name" value="PCu(A)C copper chaperone"/>
    <property type="match status" value="1"/>
</dbReference>
<dbReference type="Pfam" id="PF00034">
    <property type="entry name" value="Cytochrom_C"/>
    <property type="match status" value="1"/>
</dbReference>
<comment type="similarity">
    <text evidence="1">Belongs to the SCO1/2 family.</text>
</comment>
<dbReference type="Gene3D" id="3.40.30.10">
    <property type="entry name" value="Glutaredoxin"/>
    <property type="match status" value="1"/>
</dbReference>
<dbReference type="PROSITE" id="PS51007">
    <property type="entry name" value="CYTC"/>
    <property type="match status" value="1"/>
</dbReference>
<dbReference type="PANTHER" id="PTHR36302">
    <property type="entry name" value="BLR7088 PROTEIN"/>
    <property type="match status" value="1"/>
</dbReference>
<evidence type="ECO:0000313" key="8">
    <source>
        <dbReference type="EMBL" id="VAW59838.1"/>
    </source>
</evidence>
<protein>
    <submittedName>
        <fullName evidence="8">Cytochrome oxidase biogenesis protein Sco1/SenC/PrrC, thiol-disulfide reductase involved in Cu(I) insertion into CoxII Cu(A) center / Cytochrome c</fullName>
    </submittedName>
</protein>
<dbReference type="InterPro" id="IPR013766">
    <property type="entry name" value="Thioredoxin_domain"/>
</dbReference>
<dbReference type="PANTHER" id="PTHR36302:SF1">
    <property type="entry name" value="COPPER CHAPERONE PCU(A)C"/>
    <property type="match status" value="1"/>
</dbReference>
<feature type="domain" description="Cytochrome c" evidence="6">
    <location>
        <begin position="205"/>
        <end position="300"/>
    </location>
</feature>
<evidence type="ECO:0000259" key="7">
    <source>
        <dbReference type="PROSITE" id="PS51352"/>
    </source>
</evidence>
<reference evidence="8" key="1">
    <citation type="submission" date="2018-06" db="EMBL/GenBank/DDBJ databases">
        <authorList>
            <person name="Zhirakovskaya E."/>
        </authorList>
    </citation>
    <scope>NUCLEOTIDE SEQUENCE</scope>
</reference>
<evidence type="ECO:0000256" key="5">
    <source>
        <dbReference type="ARBA" id="ARBA00023008"/>
    </source>
</evidence>
<dbReference type="GO" id="GO:0020037">
    <property type="term" value="F:heme binding"/>
    <property type="evidence" value="ECO:0007669"/>
    <property type="project" value="InterPro"/>
</dbReference>
<dbReference type="GO" id="GO:0009055">
    <property type="term" value="F:electron transfer activity"/>
    <property type="evidence" value="ECO:0007669"/>
    <property type="project" value="InterPro"/>
</dbReference>
<dbReference type="InterPro" id="IPR003782">
    <property type="entry name" value="SCO1/SenC"/>
</dbReference>
<proteinExistence type="inferred from homology"/>
<dbReference type="Gene3D" id="1.10.760.10">
    <property type="entry name" value="Cytochrome c-like domain"/>
    <property type="match status" value="1"/>
</dbReference>
<accession>A0A3B0WUT3</accession>
<gene>
    <name evidence="8" type="ORF">MNBD_GAMMA08-999</name>
</gene>
<evidence type="ECO:0000256" key="1">
    <source>
        <dbReference type="ARBA" id="ARBA00010996"/>
    </source>
</evidence>
<dbReference type="GO" id="GO:0046872">
    <property type="term" value="F:metal ion binding"/>
    <property type="evidence" value="ECO:0007669"/>
    <property type="project" value="UniProtKB-KW"/>
</dbReference>
<feature type="domain" description="Thioredoxin" evidence="7">
    <location>
        <begin position="26"/>
        <end position="183"/>
    </location>
</feature>